<keyword evidence="7 13" id="KW-0732">Signal</keyword>
<evidence type="ECO:0000256" key="11">
    <source>
        <dbReference type="ARBA" id="ARBA00023180"/>
    </source>
</evidence>
<dbReference type="InterPro" id="IPR046956">
    <property type="entry name" value="RLP23-like"/>
</dbReference>
<dbReference type="SUPFAM" id="SSF52058">
    <property type="entry name" value="L domain-like"/>
    <property type="match status" value="2"/>
</dbReference>
<evidence type="ECO:0000256" key="7">
    <source>
        <dbReference type="ARBA" id="ARBA00022729"/>
    </source>
</evidence>
<accession>A0A9W7XA90</accession>
<keyword evidence="9 12" id="KW-1133">Transmembrane helix</keyword>
<keyword evidence="10 12" id="KW-0472">Membrane</keyword>
<dbReference type="GO" id="GO:0009742">
    <property type="term" value="P:brassinosteroid mediated signaling pathway"/>
    <property type="evidence" value="ECO:0007669"/>
    <property type="project" value="UniProtKB-KW"/>
</dbReference>
<dbReference type="Pfam" id="PF13855">
    <property type="entry name" value="LRR_8"/>
    <property type="match status" value="1"/>
</dbReference>
<evidence type="ECO:0000256" key="5">
    <source>
        <dbReference type="ARBA" id="ARBA00022626"/>
    </source>
</evidence>
<keyword evidence="17" id="KW-1185">Reference proteome</keyword>
<evidence type="ECO:0000256" key="8">
    <source>
        <dbReference type="ARBA" id="ARBA00022737"/>
    </source>
</evidence>
<dbReference type="SMART" id="SM00369">
    <property type="entry name" value="LRR_TYP"/>
    <property type="match status" value="6"/>
</dbReference>
<dbReference type="Proteomes" id="UP001164776">
    <property type="component" value="Unassembled WGS sequence"/>
</dbReference>
<comment type="similarity">
    <text evidence="2">Belongs to the RLP family.</text>
</comment>
<dbReference type="OrthoDB" id="442066at2759"/>
<dbReference type="AlphaFoldDB" id="A0A9W7XA90"/>
<organism evidence="16 17">
    <name type="scientific">Paspalum vaginatum</name>
    <name type="common">seashore paspalum</name>
    <dbReference type="NCBI Taxonomy" id="158149"/>
    <lineage>
        <taxon>Eukaryota</taxon>
        <taxon>Viridiplantae</taxon>
        <taxon>Streptophyta</taxon>
        <taxon>Embryophyta</taxon>
        <taxon>Tracheophyta</taxon>
        <taxon>Spermatophyta</taxon>
        <taxon>Magnoliopsida</taxon>
        <taxon>Liliopsida</taxon>
        <taxon>Poales</taxon>
        <taxon>Poaceae</taxon>
        <taxon>PACMAD clade</taxon>
        <taxon>Panicoideae</taxon>
        <taxon>Andropogonodae</taxon>
        <taxon>Paspaleae</taxon>
        <taxon>Paspalinae</taxon>
        <taxon>Paspalum</taxon>
    </lineage>
</organism>
<dbReference type="InterPro" id="IPR013210">
    <property type="entry name" value="LRR_N_plant-typ"/>
</dbReference>
<dbReference type="FunFam" id="3.80.10.10:FF:000095">
    <property type="entry name" value="LRR receptor-like serine/threonine-protein kinase GSO1"/>
    <property type="match status" value="1"/>
</dbReference>
<evidence type="ECO:0000256" key="9">
    <source>
        <dbReference type="ARBA" id="ARBA00022989"/>
    </source>
</evidence>
<dbReference type="EMBL" id="MU629852">
    <property type="protein sequence ID" value="KAJ1254928.1"/>
    <property type="molecule type" value="Genomic_DNA"/>
</dbReference>
<evidence type="ECO:0000256" key="4">
    <source>
        <dbReference type="ARBA" id="ARBA00022614"/>
    </source>
</evidence>
<keyword evidence="11" id="KW-0325">Glycoprotein</keyword>
<keyword evidence="3" id="KW-1003">Cell membrane</keyword>
<evidence type="ECO:0000256" key="3">
    <source>
        <dbReference type="ARBA" id="ARBA00022475"/>
    </source>
</evidence>
<keyword evidence="4" id="KW-0433">Leucine-rich repeat</keyword>
<evidence type="ECO:0008006" key="18">
    <source>
        <dbReference type="Google" id="ProtNLM"/>
    </source>
</evidence>
<dbReference type="Pfam" id="PF00560">
    <property type="entry name" value="LRR_1"/>
    <property type="match status" value="2"/>
</dbReference>
<evidence type="ECO:0000259" key="14">
    <source>
        <dbReference type="Pfam" id="PF08263"/>
    </source>
</evidence>
<reference evidence="16 17" key="1">
    <citation type="submission" date="2022-10" db="EMBL/GenBank/DDBJ databases">
        <title>WGS assembly of Paspalum vaginatum 540-79.</title>
        <authorList>
            <person name="Sun G."/>
            <person name="Wase N."/>
            <person name="Shu S."/>
            <person name="Jenkins J."/>
            <person name="Zhou B."/>
            <person name="Torres-Rodriguez J."/>
            <person name="Chen C."/>
            <person name="Sandor L."/>
            <person name="Plott C."/>
            <person name="Yoshinga Y."/>
            <person name="Daum C."/>
            <person name="Qi P."/>
            <person name="Barry K."/>
            <person name="Lipzen A."/>
            <person name="Berry L."/>
            <person name="Pedersen C."/>
            <person name="Gottilla T."/>
            <person name="Foltz A."/>
            <person name="Yu H."/>
            <person name="O'Malley R."/>
            <person name="Zhang C."/>
            <person name="Devos K."/>
            <person name="Sigmon B."/>
            <person name="Yu B."/>
            <person name="Obata T."/>
            <person name="Schmutz J."/>
            <person name="Schnable J."/>
        </authorList>
    </citation>
    <scope>NUCLEOTIDE SEQUENCE [LARGE SCALE GENOMIC DNA]</scope>
    <source>
        <strain evidence="17">cv. 540-79</strain>
    </source>
</reference>
<dbReference type="FunFam" id="3.80.10.10:FF:000383">
    <property type="entry name" value="Leucine-rich repeat receptor protein kinase EMS1"/>
    <property type="match status" value="1"/>
</dbReference>
<dbReference type="Gene3D" id="3.80.10.10">
    <property type="entry name" value="Ribonuclease Inhibitor"/>
    <property type="match status" value="6"/>
</dbReference>
<feature type="signal peptide" evidence="13">
    <location>
        <begin position="1"/>
        <end position="31"/>
    </location>
</feature>
<evidence type="ECO:0000256" key="13">
    <source>
        <dbReference type="SAM" id="SignalP"/>
    </source>
</evidence>
<keyword evidence="5" id="KW-1070">Brassinosteroid signaling pathway</keyword>
<dbReference type="PROSITE" id="PS51450">
    <property type="entry name" value="LRR"/>
    <property type="match status" value="1"/>
</dbReference>
<dbReference type="Pfam" id="PF08263">
    <property type="entry name" value="LRRNT_2"/>
    <property type="match status" value="1"/>
</dbReference>
<evidence type="ECO:0000256" key="2">
    <source>
        <dbReference type="ARBA" id="ARBA00009592"/>
    </source>
</evidence>
<dbReference type="PANTHER" id="PTHR48061:SF48">
    <property type="entry name" value="OS01G0162500 PROTEIN"/>
    <property type="match status" value="1"/>
</dbReference>
<feature type="chain" id="PRO_5040984715" description="Leucine-rich repeat-containing N-terminal plant-type domain-containing protein" evidence="13">
    <location>
        <begin position="32"/>
        <end position="1028"/>
    </location>
</feature>
<feature type="domain" description="Leucine-rich repeat-containing N-terminal plant-type" evidence="14">
    <location>
        <begin position="60"/>
        <end position="101"/>
    </location>
</feature>
<dbReference type="Pfam" id="PF23598">
    <property type="entry name" value="LRR_14"/>
    <property type="match status" value="1"/>
</dbReference>
<dbReference type="PANTHER" id="PTHR48061">
    <property type="entry name" value="LEUCINE-RICH REPEAT RECEPTOR PROTEIN KINASE EMS1-LIKE-RELATED"/>
    <property type="match status" value="1"/>
</dbReference>
<dbReference type="GO" id="GO:0005886">
    <property type="term" value="C:plasma membrane"/>
    <property type="evidence" value="ECO:0007669"/>
    <property type="project" value="UniProtKB-SubCell"/>
</dbReference>
<feature type="transmembrane region" description="Helical" evidence="12">
    <location>
        <begin position="998"/>
        <end position="1022"/>
    </location>
</feature>
<dbReference type="FunFam" id="3.80.10.10:FF:000111">
    <property type="entry name" value="LRR receptor-like serine/threonine-protein kinase ERECTA"/>
    <property type="match status" value="1"/>
</dbReference>
<dbReference type="SUPFAM" id="SSF52047">
    <property type="entry name" value="RNI-like"/>
    <property type="match status" value="1"/>
</dbReference>
<protein>
    <recommendedName>
        <fullName evidence="18">Leucine-rich repeat-containing N-terminal plant-type domain-containing protein</fullName>
    </recommendedName>
</protein>
<evidence type="ECO:0000259" key="15">
    <source>
        <dbReference type="Pfam" id="PF23598"/>
    </source>
</evidence>
<evidence type="ECO:0000256" key="1">
    <source>
        <dbReference type="ARBA" id="ARBA00004251"/>
    </source>
</evidence>
<feature type="domain" description="Disease resistance R13L4/SHOC-2-like LRR" evidence="15">
    <location>
        <begin position="355"/>
        <end position="551"/>
    </location>
</feature>
<gene>
    <name evidence="16" type="ORF">BS78_K307000</name>
</gene>
<evidence type="ECO:0000313" key="16">
    <source>
        <dbReference type="EMBL" id="KAJ1254928.1"/>
    </source>
</evidence>
<evidence type="ECO:0000256" key="6">
    <source>
        <dbReference type="ARBA" id="ARBA00022692"/>
    </source>
</evidence>
<comment type="subcellular location">
    <subcellularLocation>
        <location evidence="1">Cell membrane</location>
        <topology evidence="1">Single-pass type I membrane protein</topology>
    </subcellularLocation>
</comment>
<sequence length="1028" mass="112345">MATVMAHNGPTQQALSLPVLLLFLQIHLTIAVSSLLPPPSSACAFTSNHTLPPSSVRCLPDQESALLRLKRSFTATNYSVSAFRSWRVGTDCCRWAGVQCSSGDSGGRVTSLDLGGRGLEAGGLDPVLFHLTSLKYLNLAYNYFNGSQLPPSGFERLIHLTHLNLSTSGFSGPVPTGINKLTNLVSLDLSTSFDIIELITDGFLRYSDVPMDSTWLVEENFGNLVHNLRNLRELHLGYVDLSNNRSQWCNIIATSCPKLQVLSLPWCGLSGPICSSLSRLHSLAVIDLQFNDLSGLLPDFVTNISNLTVLQLRHNNLQGWVLPDIFQHKKLVTIDLYYNLDISGYLPNFSNGTRLETLDVGRTNFSGTIPSSLGNIISLKKLGLAATGFFGDLPSSIGNLKSLSILEISGTGIVGPMPSWVSNLTSLTTLRFDNCGLSGPLPSSIGNLTHLTELLLCACGFSGEIPSHLSNLTQLQILLLYSNYFVGTIELSFFRKLPYLNVLDLSHNNLALLDGEDNSTSTSFPTFFILGLAGCRMSKFPNFLRHQDQMNRLDLSDNEIHGAVPQWVWENLNDLDSLYIGNNKLTNVGYAPFLPLQLEILDLSNNIFEGAIPIPQGSAGVLDYSNNRFSSIPYNFSYHLSDVGLFDASGNNLSGNIPLSFCSGTRIQLLDLSNNNFSGLIPSCLMENVNGMQSLNLRENGIHGEFPDNIKEGCSFEALDFSGNWIEGKLPRSLVFCKSLEILDVANNQIKDTFPCWMSAHHRLAVLVLQSNKFFGQVAQSPHEEENACAFPSAIIMDLSSNNFSGPLPKDQWFKKLDSMIFRGPHTSLVMDHGVPGSIDTYKYTTTITYKGHDTEFAQILTTLVFIDLSNNAFSDGIPEAIGELGLLHGLNISHNSLNGTIPSQLGHLRQLEALDLSSNQLSGKIPQELASLDFLTTLNLSDNKLVGSIPESAHFSTFSNSSFIGNDGLCGPPLSKVCINRTLPNVVPHHSKWSTDIMLFLFAGLGFGVGFAVAIVVAWGIPIRKRF</sequence>
<keyword evidence="8" id="KW-0677">Repeat</keyword>
<dbReference type="PRINTS" id="PR00019">
    <property type="entry name" value="LEURICHRPT"/>
</dbReference>
<dbReference type="InterPro" id="IPR003591">
    <property type="entry name" value="Leu-rich_rpt_typical-subtyp"/>
</dbReference>
<proteinExistence type="inferred from homology"/>
<dbReference type="InterPro" id="IPR001611">
    <property type="entry name" value="Leu-rich_rpt"/>
</dbReference>
<name>A0A9W7XA90_9POAL</name>
<evidence type="ECO:0000313" key="17">
    <source>
        <dbReference type="Proteomes" id="UP001164776"/>
    </source>
</evidence>
<evidence type="ECO:0000256" key="10">
    <source>
        <dbReference type="ARBA" id="ARBA00023136"/>
    </source>
</evidence>
<evidence type="ECO:0000256" key="12">
    <source>
        <dbReference type="SAM" id="Phobius"/>
    </source>
</evidence>
<keyword evidence="6 12" id="KW-0812">Transmembrane</keyword>
<comment type="caution">
    <text evidence="16">The sequence shown here is derived from an EMBL/GenBank/DDBJ whole genome shotgun (WGS) entry which is preliminary data.</text>
</comment>
<dbReference type="InterPro" id="IPR055414">
    <property type="entry name" value="LRR_R13L4/SHOC2-like"/>
</dbReference>
<dbReference type="InterPro" id="IPR032675">
    <property type="entry name" value="LRR_dom_sf"/>
</dbReference>